<dbReference type="Pfam" id="PF02601">
    <property type="entry name" value="Exonuc_VII_L"/>
    <property type="match status" value="1"/>
</dbReference>
<comment type="catalytic activity">
    <reaction evidence="5 6">
        <text>Exonucleolytic cleavage in either 5'- to 3'- or 3'- to 5'-direction to yield nucleoside 5'-phosphates.</text>
        <dbReference type="EC" id="3.1.11.6"/>
    </reaction>
</comment>
<evidence type="ECO:0000256" key="2">
    <source>
        <dbReference type="ARBA" id="ARBA00022722"/>
    </source>
</evidence>
<comment type="caution">
    <text evidence="9">The sequence shown here is derived from an EMBL/GenBank/DDBJ whole genome shotgun (WGS) entry which is preliminary data.</text>
</comment>
<comment type="function">
    <text evidence="5">Bidirectionally degrades single-stranded DNA into large acid-insoluble oligonucleotides, which are then degraded further into small acid-soluble oligonucleotides.</text>
</comment>
<dbReference type="PANTHER" id="PTHR30008">
    <property type="entry name" value="EXODEOXYRIBONUCLEASE 7 LARGE SUBUNIT"/>
    <property type="match status" value="1"/>
</dbReference>
<dbReference type="EC" id="3.1.11.6" evidence="5"/>
<dbReference type="HAMAP" id="MF_00378">
    <property type="entry name" value="Exonuc_7_L"/>
    <property type="match status" value="1"/>
</dbReference>
<reference evidence="9 10" key="1">
    <citation type="submission" date="2018-05" db="EMBL/GenBank/DDBJ databases">
        <title>Abyssibacter profundi OUC007T gen. nov., sp. nov, a marine bacterium isolated from seawater of the Mariana Trench.</title>
        <authorList>
            <person name="Zhou S."/>
        </authorList>
    </citation>
    <scope>NUCLEOTIDE SEQUENCE [LARGE SCALE GENOMIC DNA]</scope>
    <source>
        <strain evidence="9 10">OUC007</strain>
    </source>
</reference>
<dbReference type="InterPro" id="IPR003753">
    <property type="entry name" value="Exonuc_VII_L"/>
</dbReference>
<dbReference type="GO" id="GO:0006308">
    <property type="term" value="P:DNA catabolic process"/>
    <property type="evidence" value="ECO:0007669"/>
    <property type="project" value="UniProtKB-UniRule"/>
</dbReference>
<comment type="subunit">
    <text evidence="5">Heterooligomer composed of large and small subunits.</text>
</comment>
<dbReference type="PANTHER" id="PTHR30008:SF0">
    <property type="entry name" value="EXODEOXYRIBONUCLEASE 7 LARGE SUBUNIT"/>
    <property type="match status" value="1"/>
</dbReference>
<evidence type="ECO:0000256" key="1">
    <source>
        <dbReference type="ARBA" id="ARBA00022490"/>
    </source>
</evidence>
<evidence type="ECO:0000259" key="8">
    <source>
        <dbReference type="Pfam" id="PF13742"/>
    </source>
</evidence>
<evidence type="ECO:0000256" key="5">
    <source>
        <dbReference type="HAMAP-Rule" id="MF_00378"/>
    </source>
</evidence>
<dbReference type="Pfam" id="PF13742">
    <property type="entry name" value="tRNA_anti_2"/>
    <property type="match status" value="1"/>
</dbReference>
<keyword evidence="4 5" id="KW-0269">Exonuclease</keyword>
<keyword evidence="1 5" id="KW-0963">Cytoplasm</keyword>
<keyword evidence="2 5" id="KW-0540">Nuclease</keyword>
<dbReference type="EMBL" id="QEQK01000009">
    <property type="protein sequence ID" value="PWN55615.1"/>
    <property type="molecule type" value="Genomic_DNA"/>
</dbReference>
<organism evidence="9 10">
    <name type="scientific">Abyssibacter profundi</name>
    <dbReference type="NCBI Taxonomy" id="2182787"/>
    <lineage>
        <taxon>Bacteria</taxon>
        <taxon>Pseudomonadati</taxon>
        <taxon>Pseudomonadota</taxon>
        <taxon>Gammaproteobacteria</taxon>
        <taxon>Chromatiales</taxon>
        <taxon>Oceanococcaceae</taxon>
        <taxon>Abyssibacter</taxon>
    </lineage>
</organism>
<proteinExistence type="inferred from homology"/>
<dbReference type="AlphaFoldDB" id="A0A363UJL0"/>
<sequence>MTPSTDTRAIFTVSQLNREVGLLLQEGFGRIWVQGEISNLSIPRSGHWYLTLKDRDSQLRCAMFRNANRLLRDVPSNGDQVLVRGRLGLYEARGDYQLIIEHLEAAGEGALRLQFEALKRQLQAEGLFAPERKRALPSHPRCIGIVTSATGAALRDIRAVLARRCPLIDVVVYPTLVQGDQAAAGIAAAIERANLHGVCDLLLVSRGGGSLEDLWPFNEEVVARAIIGARMPVISGVGHEVDTTIADLVADLRAPTPSAAAEMAVPDLQEHLARLRQLGARLQRGLSSRVQSSRREVSTLHHRVAMAHPGRQLEQRSQHVDGLSERLQREINRQLHVASQRVDHAATRLGQQHPAHRLRDAQETVRRLATGLDRSLRQQLDRQRLRVQALGRELEAVSPLAVLNRGFAVASDGQGQILRSVKHVAPGDLLNLRLVDGQVATRVESTDSNGD</sequence>
<feature type="domain" description="OB-fold nucleic acid binding" evidence="8">
    <location>
        <begin position="11"/>
        <end position="103"/>
    </location>
</feature>
<evidence type="ECO:0000313" key="9">
    <source>
        <dbReference type="EMBL" id="PWN55615.1"/>
    </source>
</evidence>
<name>A0A363UJL0_9GAMM</name>
<comment type="similarity">
    <text evidence="5 6">Belongs to the XseA family.</text>
</comment>
<evidence type="ECO:0000256" key="4">
    <source>
        <dbReference type="ARBA" id="ARBA00022839"/>
    </source>
</evidence>
<dbReference type="GO" id="GO:0009318">
    <property type="term" value="C:exodeoxyribonuclease VII complex"/>
    <property type="evidence" value="ECO:0007669"/>
    <property type="project" value="UniProtKB-UniRule"/>
</dbReference>
<dbReference type="CDD" id="cd04489">
    <property type="entry name" value="ExoVII_LU_OBF"/>
    <property type="match status" value="1"/>
</dbReference>
<dbReference type="GO" id="GO:0005737">
    <property type="term" value="C:cytoplasm"/>
    <property type="evidence" value="ECO:0007669"/>
    <property type="project" value="UniProtKB-SubCell"/>
</dbReference>
<dbReference type="InterPro" id="IPR025824">
    <property type="entry name" value="OB-fold_nuc-bd_dom"/>
</dbReference>
<dbReference type="InterPro" id="IPR020579">
    <property type="entry name" value="Exonuc_VII_lsu_C"/>
</dbReference>
<dbReference type="Proteomes" id="UP000251800">
    <property type="component" value="Unassembled WGS sequence"/>
</dbReference>
<evidence type="ECO:0000256" key="3">
    <source>
        <dbReference type="ARBA" id="ARBA00022801"/>
    </source>
</evidence>
<keyword evidence="10" id="KW-1185">Reference proteome</keyword>
<protein>
    <recommendedName>
        <fullName evidence="5">Exodeoxyribonuclease 7 large subunit</fullName>
        <ecNumber evidence="5">3.1.11.6</ecNumber>
    </recommendedName>
    <alternativeName>
        <fullName evidence="5">Exodeoxyribonuclease VII large subunit</fullName>
        <shortName evidence="5">Exonuclease VII large subunit</shortName>
    </alternativeName>
</protein>
<evidence type="ECO:0000313" key="10">
    <source>
        <dbReference type="Proteomes" id="UP000251800"/>
    </source>
</evidence>
<evidence type="ECO:0000256" key="6">
    <source>
        <dbReference type="RuleBase" id="RU004355"/>
    </source>
</evidence>
<dbReference type="GO" id="GO:0003676">
    <property type="term" value="F:nucleic acid binding"/>
    <property type="evidence" value="ECO:0007669"/>
    <property type="project" value="InterPro"/>
</dbReference>
<gene>
    <name evidence="5" type="primary">xseA</name>
    <name evidence="9" type="ORF">DEH80_10945</name>
</gene>
<dbReference type="NCBIfam" id="TIGR00237">
    <property type="entry name" value="xseA"/>
    <property type="match status" value="1"/>
</dbReference>
<feature type="domain" description="Exonuclease VII large subunit C-terminal" evidence="7">
    <location>
        <begin position="127"/>
        <end position="441"/>
    </location>
</feature>
<dbReference type="GO" id="GO:0008855">
    <property type="term" value="F:exodeoxyribonuclease VII activity"/>
    <property type="evidence" value="ECO:0007669"/>
    <property type="project" value="UniProtKB-UniRule"/>
</dbReference>
<dbReference type="RefSeq" id="WP_109720539.1">
    <property type="nucleotide sequence ID" value="NZ_QEQK01000009.1"/>
</dbReference>
<evidence type="ECO:0000259" key="7">
    <source>
        <dbReference type="Pfam" id="PF02601"/>
    </source>
</evidence>
<accession>A0A363UJL0</accession>
<keyword evidence="3 5" id="KW-0378">Hydrolase</keyword>
<dbReference type="OrthoDB" id="9802795at2"/>
<comment type="subcellular location">
    <subcellularLocation>
        <location evidence="5 6">Cytoplasm</location>
    </subcellularLocation>
</comment>